<dbReference type="AlphaFoldDB" id="A0A0E9S3W2"/>
<proteinExistence type="predicted"/>
<dbReference type="EMBL" id="GBXM01073247">
    <property type="protein sequence ID" value="JAH35330.1"/>
    <property type="molecule type" value="Transcribed_RNA"/>
</dbReference>
<evidence type="ECO:0000313" key="1">
    <source>
        <dbReference type="EMBL" id="JAH35330.1"/>
    </source>
</evidence>
<reference evidence="1" key="1">
    <citation type="submission" date="2014-11" db="EMBL/GenBank/DDBJ databases">
        <authorList>
            <person name="Amaro Gonzalez C."/>
        </authorList>
    </citation>
    <scope>NUCLEOTIDE SEQUENCE</scope>
</reference>
<name>A0A0E9S3W2_ANGAN</name>
<accession>A0A0E9S3W2</accession>
<protein>
    <submittedName>
        <fullName evidence="1">Uncharacterized protein</fullName>
    </submittedName>
</protein>
<organism evidence="1">
    <name type="scientific">Anguilla anguilla</name>
    <name type="common">European freshwater eel</name>
    <name type="synonym">Muraena anguilla</name>
    <dbReference type="NCBI Taxonomy" id="7936"/>
    <lineage>
        <taxon>Eukaryota</taxon>
        <taxon>Metazoa</taxon>
        <taxon>Chordata</taxon>
        <taxon>Craniata</taxon>
        <taxon>Vertebrata</taxon>
        <taxon>Euteleostomi</taxon>
        <taxon>Actinopterygii</taxon>
        <taxon>Neopterygii</taxon>
        <taxon>Teleostei</taxon>
        <taxon>Anguilliformes</taxon>
        <taxon>Anguillidae</taxon>
        <taxon>Anguilla</taxon>
    </lineage>
</organism>
<reference evidence="1" key="2">
    <citation type="journal article" date="2015" name="Fish Shellfish Immunol.">
        <title>Early steps in the European eel (Anguilla anguilla)-Vibrio vulnificus interaction in the gills: Role of the RtxA13 toxin.</title>
        <authorList>
            <person name="Callol A."/>
            <person name="Pajuelo D."/>
            <person name="Ebbesson L."/>
            <person name="Teles M."/>
            <person name="MacKenzie S."/>
            <person name="Amaro C."/>
        </authorList>
    </citation>
    <scope>NUCLEOTIDE SEQUENCE</scope>
</reference>
<sequence>MKVTGKHKSPLQQGFLCAVGMANATSYPYPASV</sequence>